<dbReference type="GO" id="GO:0016020">
    <property type="term" value="C:membrane"/>
    <property type="evidence" value="ECO:0007669"/>
    <property type="project" value="UniProtKB-SubCell"/>
</dbReference>
<comment type="caution">
    <text evidence="7">The sequence shown here is derived from an EMBL/GenBank/DDBJ whole genome shotgun (WGS) entry which is preliminary data.</text>
</comment>
<dbReference type="PANTHER" id="PTHR30566">
    <property type="entry name" value="YNAI-RELATED MECHANOSENSITIVE ION CHANNEL"/>
    <property type="match status" value="1"/>
</dbReference>
<dbReference type="AlphaFoldDB" id="A0A3L8PT64"/>
<keyword evidence="2 5" id="KW-0812">Transmembrane</keyword>
<keyword evidence="8" id="KW-1185">Reference proteome</keyword>
<evidence type="ECO:0000259" key="6">
    <source>
        <dbReference type="Pfam" id="PF00924"/>
    </source>
</evidence>
<dbReference type="EMBL" id="QZEI01000108">
    <property type="protein sequence ID" value="RLV58009.1"/>
    <property type="molecule type" value="Genomic_DNA"/>
</dbReference>
<gene>
    <name evidence="7" type="ORF">D5018_19505</name>
</gene>
<sequence length="283" mass="32469">MYYHIIFDYLTQSKVLLSIAYVAIIICLRWLIVFILKRKPTNEDHFPKRLINSANKIATFTITLGIILIWLSELRFLALSVAAFVVALVMATREYIQCLLGAVYIATTRAFSIGDWIKVGDHYGEVVRSDWLSTALLEIEVSNKSYEYTGETLILPNNKFLISSVTNLNFIKRYVAHSFIITREPESVNFVQLKEAILLKANEYCLPFKDVAERYNNLLQHRLGISIFGPEASVRLSTSELGKNQITITIFCPTHEALNIEQKLIDDFMLLWYQIVESTKTKS</sequence>
<protein>
    <submittedName>
        <fullName evidence="7">Mechanosensitive ion channel family protein</fullName>
    </submittedName>
</protein>
<evidence type="ECO:0000256" key="2">
    <source>
        <dbReference type="ARBA" id="ARBA00022692"/>
    </source>
</evidence>
<dbReference type="Pfam" id="PF00924">
    <property type="entry name" value="MS_channel_2nd"/>
    <property type="match status" value="1"/>
</dbReference>
<comment type="subcellular location">
    <subcellularLocation>
        <location evidence="1">Membrane</location>
    </subcellularLocation>
</comment>
<feature type="transmembrane region" description="Helical" evidence="5">
    <location>
        <begin position="15"/>
        <end position="36"/>
    </location>
</feature>
<keyword evidence="3 5" id="KW-1133">Transmembrane helix</keyword>
<dbReference type="PANTHER" id="PTHR30566:SF27">
    <property type="entry name" value="MECHANOSENSITIVE ION CHANNEL PROTEIN"/>
    <property type="match status" value="1"/>
</dbReference>
<feature type="transmembrane region" description="Helical" evidence="5">
    <location>
        <begin position="57"/>
        <end position="90"/>
    </location>
</feature>
<evidence type="ECO:0000313" key="7">
    <source>
        <dbReference type="EMBL" id="RLV58009.1"/>
    </source>
</evidence>
<dbReference type="OrthoDB" id="9775421at2"/>
<dbReference type="InterPro" id="IPR010920">
    <property type="entry name" value="LSM_dom_sf"/>
</dbReference>
<name>A0A3L8PT64_9GAMM</name>
<feature type="domain" description="Mechanosensitive ion channel MscS" evidence="6">
    <location>
        <begin position="95"/>
        <end position="169"/>
    </location>
</feature>
<organism evidence="7 8">
    <name type="scientific">Parashewanella curva</name>
    <dbReference type="NCBI Taxonomy" id="2338552"/>
    <lineage>
        <taxon>Bacteria</taxon>
        <taxon>Pseudomonadati</taxon>
        <taxon>Pseudomonadota</taxon>
        <taxon>Gammaproteobacteria</taxon>
        <taxon>Alteromonadales</taxon>
        <taxon>Shewanellaceae</taxon>
        <taxon>Parashewanella</taxon>
    </lineage>
</organism>
<evidence type="ECO:0000256" key="4">
    <source>
        <dbReference type="ARBA" id="ARBA00023136"/>
    </source>
</evidence>
<proteinExistence type="predicted"/>
<dbReference type="Proteomes" id="UP000281474">
    <property type="component" value="Unassembled WGS sequence"/>
</dbReference>
<accession>A0A3L8PT64</accession>
<dbReference type="InterPro" id="IPR006685">
    <property type="entry name" value="MscS_channel_2nd"/>
</dbReference>
<dbReference type="Gene3D" id="2.30.30.60">
    <property type="match status" value="1"/>
</dbReference>
<evidence type="ECO:0000313" key="8">
    <source>
        <dbReference type="Proteomes" id="UP000281474"/>
    </source>
</evidence>
<dbReference type="InterPro" id="IPR023408">
    <property type="entry name" value="MscS_beta-dom_sf"/>
</dbReference>
<evidence type="ECO:0000256" key="3">
    <source>
        <dbReference type="ARBA" id="ARBA00022989"/>
    </source>
</evidence>
<dbReference type="SUPFAM" id="SSF50182">
    <property type="entry name" value="Sm-like ribonucleoproteins"/>
    <property type="match status" value="1"/>
</dbReference>
<evidence type="ECO:0000256" key="5">
    <source>
        <dbReference type="SAM" id="Phobius"/>
    </source>
</evidence>
<keyword evidence="4 5" id="KW-0472">Membrane</keyword>
<dbReference type="GO" id="GO:0008381">
    <property type="term" value="F:mechanosensitive monoatomic ion channel activity"/>
    <property type="evidence" value="ECO:0007669"/>
    <property type="project" value="UniProtKB-ARBA"/>
</dbReference>
<evidence type="ECO:0000256" key="1">
    <source>
        <dbReference type="ARBA" id="ARBA00004370"/>
    </source>
</evidence>
<reference evidence="7 8" key="1">
    <citation type="submission" date="2018-09" db="EMBL/GenBank/DDBJ databases">
        <title>Phylogeny of the Shewanellaceae, and recommendation for two new genera, Pseudoshewanella and Parashewanella.</title>
        <authorList>
            <person name="Wang G."/>
        </authorList>
    </citation>
    <scope>NUCLEOTIDE SEQUENCE [LARGE SCALE GENOMIC DNA]</scope>
    <source>
        <strain evidence="7 8">C51</strain>
    </source>
</reference>